<sequence length="291" mass="32783">MKILLTGANGTVGEAILSRLGDRDEFEFTCLDVTEHPERETVVADVTEYDDIRPHFDGHDAVIHLAALVDLSAAWDEILRTNVIGTYNVLEAAADAEVERFIFASSIHVVGMYELDLAPELYDSEYDLALGHETPARPDSFYGLSKVFGENLGRLYVESHESPLGSVHSAFTTNTREFPSRFYSLRIKSVRDDAHDHPYGLAEEGVEAGLWDRDSEDYEYMAERLKATWLSHRDLGDLVERCLTDETVEFDSFWGVSDNDGKWVDLEHSREVLGYDPQDNGAEWTGPPSEE</sequence>
<dbReference type="STRING" id="1095776.SAMN04515672_3385"/>
<dbReference type="PANTHER" id="PTHR43103:SF5">
    <property type="entry name" value="4-EPIMERASE, PUTATIVE (AFU_ORTHOLOGUE AFUA_7G00360)-RELATED"/>
    <property type="match status" value="1"/>
</dbReference>
<organism evidence="5 6">
    <name type="scientific">Natronorubrum texcoconense</name>
    <dbReference type="NCBI Taxonomy" id="1095776"/>
    <lineage>
        <taxon>Archaea</taxon>
        <taxon>Methanobacteriati</taxon>
        <taxon>Methanobacteriota</taxon>
        <taxon>Stenosarchaea group</taxon>
        <taxon>Halobacteria</taxon>
        <taxon>Halobacteriales</taxon>
        <taxon>Natrialbaceae</taxon>
        <taxon>Natronorubrum</taxon>
    </lineage>
</organism>
<dbReference type="AlphaFoldDB" id="A0A1G9D109"/>
<protein>
    <submittedName>
        <fullName evidence="5">Nucleoside-diphosphate-sugar epimerase</fullName>
    </submittedName>
</protein>
<dbReference type="Pfam" id="PF01370">
    <property type="entry name" value="Epimerase"/>
    <property type="match status" value="1"/>
</dbReference>
<keyword evidence="6" id="KW-1185">Reference proteome</keyword>
<keyword evidence="3" id="KW-0520">NAD</keyword>
<dbReference type="InterPro" id="IPR001509">
    <property type="entry name" value="Epimerase_deHydtase"/>
</dbReference>
<dbReference type="SUPFAM" id="SSF51735">
    <property type="entry name" value="NAD(P)-binding Rossmann-fold domains"/>
    <property type="match status" value="1"/>
</dbReference>
<evidence type="ECO:0000313" key="5">
    <source>
        <dbReference type="EMBL" id="SDK57559.1"/>
    </source>
</evidence>
<dbReference type="GO" id="GO:0016491">
    <property type="term" value="F:oxidoreductase activity"/>
    <property type="evidence" value="ECO:0007669"/>
    <property type="project" value="UniProtKB-KW"/>
</dbReference>
<dbReference type="Proteomes" id="UP000198882">
    <property type="component" value="Unassembled WGS sequence"/>
</dbReference>
<dbReference type="Gene3D" id="3.40.50.720">
    <property type="entry name" value="NAD(P)-binding Rossmann-like Domain"/>
    <property type="match status" value="1"/>
</dbReference>
<dbReference type="EMBL" id="FNFE01000005">
    <property type="protein sequence ID" value="SDK57559.1"/>
    <property type="molecule type" value="Genomic_DNA"/>
</dbReference>
<reference evidence="6" key="1">
    <citation type="submission" date="2016-10" db="EMBL/GenBank/DDBJ databases">
        <authorList>
            <person name="Varghese N."/>
            <person name="Submissions S."/>
        </authorList>
    </citation>
    <scope>NUCLEOTIDE SEQUENCE [LARGE SCALE GENOMIC DNA]</scope>
    <source>
        <strain evidence="6">B4,CECT 8067,JCM 17497</strain>
    </source>
</reference>
<evidence type="ECO:0000259" key="4">
    <source>
        <dbReference type="Pfam" id="PF01370"/>
    </source>
</evidence>
<dbReference type="RefSeq" id="WP_090309634.1">
    <property type="nucleotide sequence ID" value="NZ_FNFE01000005.1"/>
</dbReference>
<evidence type="ECO:0000256" key="3">
    <source>
        <dbReference type="ARBA" id="ARBA00023027"/>
    </source>
</evidence>
<name>A0A1G9D109_9EURY</name>
<dbReference type="PANTHER" id="PTHR43103">
    <property type="entry name" value="NUCLEOSIDE-DIPHOSPHATE-SUGAR EPIMERASE"/>
    <property type="match status" value="1"/>
</dbReference>
<evidence type="ECO:0000256" key="1">
    <source>
        <dbReference type="ARBA" id="ARBA00007637"/>
    </source>
</evidence>
<dbReference type="OrthoDB" id="199183at2157"/>
<accession>A0A1G9D109</accession>
<keyword evidence="2" id="KW-0560">Oxidoreductase</keyword>
<comment type="similarity">
    <text evidence="1">Belongs to the NAD(P)-dependent epimerase/dehydratase family.</text>
</comment>
<gene>
    <name evidence="5" type="ORF">SAMN04515672_3385</name>
</gene>
<feature type="domain" description="NAD-dependent epimerase/dehydratase" evidence="4">
    <location>
        <begin position="3"/>
        <end position="189"/>
    </location>
</feature>
<evidence type="ECO:0000256" key="2">
    <source>
        <dbReference type="ARBA" id="ARBA00023002"/>
    </source>
</evidence>
<evidence type="ECO:0000313" key="6">
    <source>
        <dbReference type="Proteomes" id="UP000198882"/>
    </source>
</evidence>
<dbReference type="InterPro" id="IPR036291">
    <property type="entry name" value="NAD(P)-bd_dom_sf"/>
</dbReference>
<proteinExistence type="inferred from homology"/>